<reference evidence="1 2" key="1">
    <citation type="submission" date="2019-09" db="EMBL/GenBank/DDBJ databases">
        <authorList>
            <person name="Cao W.R."/>
        </authorList>
    </citation>
    <scope>NUCLEOTIDE SEQUENCE [LARGE SCALE GENOMIC DNA]</scope>
    <source>
        <strain evidence="2">a4</strain>
    </source>
</reference>
<evidence type="ECO:0000313" key="1">
    <source>
        <dbReference type="EMBL" id="KAB1157461.1"/>
    </source>
</evidence>
<dbReference type="RefSeq" id="WP_150900127.1">
    <property type="nucleotide sequence ID" value="NZ_WAAU01000014.1"/>
</dbReference>
<sequence>MKKLTLLILVVVFASCHFYGSKVEFEIVNNTEFVIDSLNIVPNSEKPLKNIILKPYQKSMYVVDMSDIPPIDGSYNLSYKMNNEFVNKNYGYYSNGIPLEEYVVVTIEKDTVTFNPKEIE</sequence>
<keyword evidence="2" id="KW-1185">Reference proteome</keyword>
<proteinExistence type="predicted"/>
<dbReference type="Proteomes" id="UP000467305">
    <property type="component" value="Unassembled WGS sequence"/>
</dbReference>
<gene>
    <name evidence="1" type="ORF">F7018_11085</name>
</gene>
<dbReference type="EMBL" id="WAAU01000014">
    <property type="protein sequence ID" value="KAB1157461.1"/>
    <property type="molecule type" value="Genomic_DNA"/>
</dbReference>
<comment type="caution">
    <text evidence="1">The sequence shown here is derived from an EMBL/GenBank/DDBJ whole genome shotgun (WGS) entry which is preliminary data.</text>
</comment>
<accession>A0A7J5AIN6</accession>
<protein>
    <submittedName>
        <fullName evidence="1">Uncharacterized protein</fullName>
    </submittedName>
</protein>
<organism evidence="1 2">
    <name type="scientific">Tenacibaculum aiptasiae</name>
    <dbReference type="NCBI Taxonomy" id="426481"/>
    <lineage>
        <taxon>Bacteria</taxon>
        <taxon>Pseudomonadati</taxon>
        <taxon>Bacteroidota</taxon>
        <taxon>Flavobacteriia</taxon>
        <taxon>Flavobacteriales</taxon>
        <taxon>Flavobacteriaceae</taxon>
        <taxon>Tenacibaculum</taxon>
    </lineage>
</organism>
<name>A0A7J5AIN6_9FLAO</name>
<dbReference type="OrthoDB" id="1179573at2"/>
<dbReference type="AlphaFoldDB" id="A0A7J5AIN6"/>
<evidence type="ECO:0000313" key="2">
    <source>
        <dbReference type="Proteomes" id="UP000467305"/>
    </source>
</evidence>
<dbReference type="PROSITE" id="PS51257">
    <property type="entry name" value="PROKAR_LIPOPROTEIN"/>
    <property type="match status" value="1"/>
</dbReference>